<feature type="compositionally biased region" description="Low complexity" evidence="1">
    <location>
        <begin position="244"/>
        <end position="263"/>
    </location>
</feature>
<dbReference type="AlphaFoldDB" id="A0AAW1X483"/>
<evidence type="ECO:0000313" key="3">
    <source>
        <dbReference type="Proteomes" id="UP001457282"/>
    </source>
</evidence>
<keyword evidence="3" id="KW-1185">Reference proteome</keyword>
<sequence>MGGGDGGLIHGGCGGIVSGLGFDRMGRSSRCSDHRFGSSCLDRPTGGWSLREVCDLSPPFAVAPLDEERERLEGAPVYLVNIDREEKRIYVYVYPKVKVRQQKEEDDLHALVDFSASAKDQDVSPPSVARIPKSYVLKVVMPSISVAKGVKKVDKIEEMNKQNIRASSIPPPRAVLSSPDNDTVIGNKNRIKAQRPSALKNHNLVQNRSTQSIPLHITENSMKTRRSKGLPDENCLRERKGSALKLTTQTQPPKTGKPSSKGK</sequence>
<dbReference type="PANTHER" id="PTHR38932:SF1">
    <property type="entry name" value="DUF4005 DOMAIN-CONTAINING PROTEIN"/>
    <property type="match status" value="1"/>
</dbReference>
<feature type="compositionally biased region" description="Basic and acidic residues" evidence="1">
    <location>
        <begin position="229"/>
        <end position="241"/>
    </location>
</feature>
<dbReference type="Proteomes" id="UP001457282">
    <property type="component" value="Unassembled WGS sequence"/>
</dbReference>
<gene>
    <name evidence="2" type="ORF">M0R45_018548</name>
</gene>
<protein>
    <submittedName>
        <fullName evidence="2">Uncharacterized protein</fullName>
    </submittedName>
</protein>
<reference evidence="2 3" key="1">
    <citation type="journal article" date="2023" name="G3 (Bethesda)">
        <title>A chromosome-length genome assembly and annotation of blackberry (Rubus argutus, cv. 'Hillquist').</title>
        <authorList>
            <person name="Bruna T."/>
            <person name="Aryal R."/>
            <person name="Dudchenko O."/>
            <person name="Sargent D.J."/>
            <person name="Mead D."/>
            <person name="Buti M."/>
            <person name="Cavallini A."/>
            <person name="Hytonen T."/>
            <person name="Andres J."/>
            <person name="Pham M."/>
            <person name="Weisz D."/>
            <person name="Mascagni F."/>
            <person name="Usai G."/>
            <person name="Natali L."/>
            <person name="Bassil N."/>
            <person name="Fernandez G.E."/>
            <person name="Lomsadze A."/>
            <person name="Armour M."/>
            <person name="Olukolu B."/>
            <person name="Poorten T."/>
            <person name="Britton C."/>
            <person name="Davik J."/>
            <person name="Ashrafi H."/>
            <person name="Aiden E.L."/>
            <person name="Borodovsky M."/>
            <person name="Worthington M."/>
        </authorList>
    </citation>
    <scope>NUCLEOTIDE SEQUENCE [LARGE SCALE GENOMIC DNA]</scope>
    <source>
        <strain evidence="2">PI 553951</strain>
    </source>
</reference>
<organism evidence="2 3">
    <name type="scientific">Rubus argutus</name>
    <name type="common">Southern blackberry</name>
    <dbReference type="NCBI Taxonomy" id="59490"/>
    <lineage>
        <taxon>Eukaryota</taxon>
        <taxon>Viridiplantae</taxon>
        <taxon>Streptophyta</taxon>
        <taxon>Embryophyta</taxon>
        <taxon>Tracheophyta</taxon>
        <taxon>Spermatophyta</taxon>
        <taxon>Magnoliopsida</taxon>
        <taxon>eudicotyledons</taxon>
        <taxon>Gunneridae</taxon>
        <taxon>Pentapetalae</taxon>
        <taxon>rosids</taxon>
        <taxon>fabids</taxon>
        <taxon>Rosales</taxon>
        <taxon>Rosaceae</taxon>
        <taxon>Rosoideae</taxon>
        <taxon>Rosoideae incertae sedis</taxon>
        <taxon>Rubus</taxon>
    </lineage>
</organism>
<evidence type="ECO:0000256" key="1">
    <source>
        <dbReference type="SAM" id="MobiDB-lite"/>
    </source>
</evidence>
<name>A0AAW1X483_RUBAR</name>
<dbReference type="PANTHER" id="PTHR38932">
    <property type="entry name" value="BNAC03G64660D PROTEIN"/>
    <property type="match status" value="1"/>
</dbReference>
<evidence type="ECO:0000313" key="2">
    <source>
        <dbReference type="EMBL" id="KAK9931264.1"/>
    </source>
</evidence>
<feature type="region of interest" description="Disordered" evidence="1">
    <location>
        <begin position="219"/>
        <end position="263"/>
    </location>
</feature>
<comment type="caution">
    <text evidence="2">The sequence shown here is derived from an EMBL/GenBank/DDBJ whole genome shotgun (WGS) entry which is preliminary data.</text>
</comment>
<accession>A0AAW1X483</accession>
<dbReference type="EMBL" id="JBEDUW010000004">
    <property type="protein sequence ID" value="KAK9931264.1"/>
    <property type="molecule type" value="Genomic_DNA"/>
</dbReference>
<proteinExistence type="predicted"/>